<evidence type="ECO:0000256" key="8">
    <source>
        <dbReference type="ARBA" id="ARBA00023055"/>
    </source>
</evidence>
<dbReference type="OrthoDB" id="3802at2759"/>
<feature type="domain" description="C2" evidence="12">
    <location>
        <begin position="232"/>
        <end position="353"/>
    </location>
</feature>
<dbReference type="InterPro" id="IPR039010">
    <property type="entry name" value="Synaptotagmin_SMP"/>
</dbReference>
<dbReference type="PhylomeDB" id="R7QJB8"/>
<keyword evidence="10" id="KW-0472">Membrane</keyword>
<keyword evidence="7" id="KW-1133">Transmembrane helix</keyword>
<dbReference type="GeneID" id="17326232"/>
<organism evidence="14 15">
    <name type="scientific">Chondrus crispus</name>
    <name type="common">Carrageen Irish moss</name>
    <name type="synonym">Polymorpha crispa</name>
    <dbReference type="NCBI Taxonomy" id="2769"/>
    <lineage>
        <taxon>Eukaryota</taxon>
        <taxon>Rhodophyta</taxon>
        <taxon>Florideophyceae</taxon>
        <taxon>Rhodymeniophycidae</taxon>
        <taxon>Gigartinales</taxon>
        <taxon>Gigartinaceae</taxon>
        <taxon>Chondrus</taxon>
    </lineage>
</organism>
<keyword evidence="6" id="KW-0106">Calcium</keyword>
<feature type="signal peptide" evidence="11">
    <location>
        <begin position="1"/>
        <end position="19"/>
    </location>
</feature>
<dbReference type="CDD" id="cd00030">
    <property type="entry name" value="C2"/>
    <property type="match status" value="1"/>
</dbReference>
<evidence type="ECO:0008006" key="16">
    <source>
        <dbReference type="Google" id="ProtNLM"/>
    </source>
</evidence>
<dbReference type="Proteomes" id="UP000012073">
    <property type="component" value="Unassembled WGS sequence"/>
</dbReference>
<keyword evidence="11" id="KW-0732">Signal</keyword>
<dbReference type="GO" id="GO:0016020">
    <property type="term" value="C:membrane"/>
    <property type="evidence" value="ECO:0007669"/>
    <property type="project" value="UniProtKB-SubCell"/>
</dbReference>
<evidence type="ECO:0000256" key="1">
    <source>
        <dbReference type="ARBA" id="ARBA00004370"/>
    </source>
</evidence>
<reference evidence="15" key="1">
    <citation type="journal article" date="2013" name="Proc. Natl. Acad. Sci. U.S.A.">
        <title>Genome structure and metabolic features in the red seaweed Chondrus crispus shed light on evolution of the Archaeplastida.</title>
        <authorList>
            <person name="Collen J."/>
            <person name="Porcel B."/>
            <person name="Carre W."/>
            <person name="Ball S.G."/>
            <person name="Chaparro C."/>
            <person name="Tonon T."/>
            <person name="Barbeyron T."/>
            <person name="Michel G."/>
            <person name="Noel B."/>
            <person name="Valentin K."/>
            <person name="Elias M."/>
            <person name="Artiguenave F."/>
            <person name="Arun A."/>
            <person name="Aury J.M."/>
            <person name="Barbosa-Neto J.F."/>
            <person name="Bothwell J.H."/>
            <person name="Bouget F.Y."/>
            <person name="Brillet L."/>
            <person name="Cabello-Hurtado F."/>
            <person name="Capella-Gutierrez S."/>
            <person name="Charrier B."/>
            <person name="Cladiere L."/>
            <person name="Cock J.M."/>
            <person name="Coelho S.M."/>
            <person name="Colleoni C."/>
            <person name="Czjzek M."/>
            <person name="Da Silva C."/>
            <person name="Delage L."/>
            <person name="Denoeud F."/>
            <person name="Deschamps P."/>
            <person name="Dittami S.M."/>
            <person name="Gabaldon T."/>
            <person name="Gachon C.M."/>
            <person name="Groisillier A."/>
            <person name="Herve C."/>
            <person name="Jabbari K."/>
            <person name="Katinka M."/>
            <person name="Kloareg B."/>
            <person name="Kowalczyk N."/>
            <person name="Labadie K."/>
            <person name="Leblanc C."/>
            <person name="Lopez P.J."/>
            <person name="McLachlan D.H."/>
            <person name="Meslet-Cladiere L."/>
            <person name="Moustafa A."/>
            <person name="Nehr Z."/>
            <person name="Nyvall Collen P."/>
            <person name="Panaud O."/>
            <person name="Partensky F."/>
            <person name="Poulain J."/>
            <person name="Rensing S.A."/>
            <person name="Rousvoal S."/>
            <person name="Samson G."/>
            <person name="Symeonidi A."/>
            <person name="Weissenbach J."/>
            <person name="Zambounis A."/>
            <person name="Wincker P."/>
            <person name="Boyen C."/>
        </authorList>
    </citation>
    <scope>NUCLEOTIDE SEQUENCE [LARGE SCALE GENOMIC DNA]</scope>
    <source>
        <strain evidence="15">cv. Stackhouse</strain>
    </source>
</reference>
<dbReference type="PROSITE" id="PS51847">
    <property type="entry name" value="SMP"/>
    <property type="match status" value="1"/>
</dbReference>
<comment type="subcellular location">
    <subcellularLocation>
        <location evidence="1">Membrane</location>
    </subcellularLocation>
</comment>
<evidence type="ECO:0000259" key="12">
    <source>
        <dbReference type="PROSITE" id="PS50004"/>
    </source>
</evidence>
<keyword evidence="15" id="KW-1185">Reference proteome</keyword>
<keyword evidence="2" id="KW-0813">Transport</keyword>
<keyword evidence="8" id="KW-0445">Lipid transport</keyword>
<feature type="domain" description="SMP-LTD" evidence="13">
    <location>
        <begin position="59"/>
        <end position="237"/>
    </location>
</feature>
<dbReference type="AlphaFoldDB" id="R7QJB8"/>
<dbReference type="GO" id="GO:0006869">
    <property type="term" value="P:lipid transport"/>
    <property type="evidence" value="ECO:0007669"/>
    <property type="project" value="UniProtKB-KW"/>
</dbReference>
<dbReference type="RefSeq" id="XP_005718517.1">
    <property type="nucleotide sequence ID" value="XM_005718460.1"/>
</dbReference>
<accession>R7QJB8</accession>
<evidence type="ECO:0000256" key="10">
    <source>
        <dbReference type="ARBA" id="ARBA00023136"/>
    </source>
</evidence>
<dbReference type="Pfam" id="PF00168">
    <property type="entry name" value="C2"/>
    <property type="match status" value="2"/>
</dbReference>
<dbReference type="Pfam" id="PF17047">
    <property type="entry name" value="SMP_LBD"/>
    <property type="match status" value="1"/>
</dbReference>
<dbReference type="CDD" id="cd21670">
    <property type="entry name" value="SMP_ESyt"/>
    <property type="match status" value="1"/>
</dbReference>
<dbReference type="InterPro" id="IPR031468">
    <property type="entry name" value="SMP_LBD"/>
</dbReference>
<evidence type="ECO:0000259" key="13">
    <source>
        <dbReference type="PROSITE" id="PS51847"/>
    </source>
</evidence>
<evidence type="ECO:0000256" key="2">
    <source>
        <dbReference type="ARBA" id="ARBA00022448"/>
    </source>
</evidence>
<dbReference type="GO" id="GO:0008289">
    <property type="term" value="F:lipid binding"/>
    <property type="evidence" value="ECO:0007669"/>
    <property type="project" value="UniProtKB-KW"/>
</dbReference>
<dbReference type="EMBL" id="HG001949">
    <property type="protein sequence ID" value="CDF38612.1"/>
    <property type="molecule type" value="Genomic_DNA"/>
</dbReference>
<dbReference type="SMART" id="SM00239">
    <property type="entry name" value="C2"/>
    <property type="match status" value="2"/>
</dbReference>
<dbReference type="PROSITE" id="PS50004">
    <property type="entry name" value="C2"/>
    <property type="match status" value="1"/>
</dbReference>
<name>R7QJB8_CHOCR</name>
<evidence type="ECO:0000256" key="3">
    <source>
        <dbReference type="ARBA" id="ARBA00022692"/>
    </source>
</evidence>
<protein>
    <recommendedName>
        <fullName evidence="16">C2 domain-containing protein</fullName>
    </recommendedName>
</protein>
<dbReference type="InterPro" id="IPR000008">
    <property type="entry name" value="C2_dom"/>
</dbReference>
<gene>
    <name evidence="14" type="ORF">CHC_T00006422001</name>
</gene>
<dbReference type="PANTHER" id="PTHR45761">
    <property type="entry name" value="EXTENDED SYNAPTOTAGMIN-LIKE PROTEIN 2, ISOFORM C"/>
    <property type="match status" value="1"/>
</dbReference>
<keyword evidence="3" id="KW-0812">Transmembrane</keyword>
<feature type="chain" id="PRO_5004442876" description="C2 domain-containing protein" evidence="11">
    <location>
        <begin position="20"/>
        <end position="511"/>
    </location>
</feature>
<evidence type="ECO:0000313" key="15">
    <source>
        <dbReference type="Proteomes" id="UP000012073"/>
    </source>
</evidence>
<dbReference type="GO" id="GO:0046872">
    <property type="term" value="F:metal ion binding"/>
    <property type="evidence" value="ECO:0007669"/>
    <property type="project" value="UniProtKB-KW"/>
</dbReference>
<dbReference type="InterPro" id="IPR051634">
    <property type="entry name" value="Extended_Synaptotagmin"/>
</dbReference>
<evidence type="ECO:0000313" key="14">
    <source>
        <dbReference type="EMBL" id="CDF38612.1"/>
    </source>
</evidence>
<dbReference type="PANTHER" id="PTHR45761:SF1">
    <property type="entry name" value="EXTENDED SYNAPTOTAGMIN-LIKE PROTEIN 2, ISOFORM C"/>
    <property type="match status" value="1"/>
</dbReference>
<keyword evidence="9" id="KW-0446">Lipid-binding</keyword>
<keyword evidence="4" id="KW-0479">Metal-binding</keyword>
<sequence>MIWLLILVVLAYYSYRVLYAQNHVHEATRHPHRAALPKIKPVQVPVTTTLSPRDEIARTVESLDWCNEITRICWPHIGKIVESHLAPTIEPLINLYLPKPFSKFKFMSASLGKDPLRVDRVTVHRRYKNSIALDLDVSFIGSPNMSMKCAPFHAPFGVKELKWRGRLSVLLRPLIPTLPLVGAVQAAMITHPEVDMDFTGVADFADFGPVEKIVRKVLRNVIASMLVLPNRFIYKLSDTIDYFDVYYPPAGVIAIVIEKGRGFTIEKKLGMIKQVPDLYCKATFGLEDMKTDVRMNNLSPEWNSLKLFILSDYEQPFELKCYDKDTVTRDDLVGSLSLTAKELLTTGPKWVPLGDTDDRIAKHGEIFVGAQLYKLQDPKLPVRGYCLLSILINRATNLPPETKEVACKVWVGTKLLFETPEITKPSEPLHGIDPTNPEWNFHYDVLCDDTSETSIAIHVVERKKTLGRLTFRPDDLISVQDKTIEGKFSIGNGAELRVKVMLRGLAEDSIA</sequence>
<evidence type="ECO:0000256" key="5">
    <source>
        <dbReference type="ARBA" id="ARBA00022737"/>
    </source>
</evidence>
<evidence type="ECO:0000256" key="6">
    <source>
        <dbReference type="ARBA" id="ARBA00022837"/>
    </source>
</evidence>
<proteinExistence type="predicted"/>
<dbReference type="GO" id="GO:0005737">
    <property type="term" value="C:cytoplasm"/>
    <property type="evidence" value="ECO:0007669"/>
    <property type="project" value="UniProtKB-ARBA"/>
</dbReference>
<dbReference type="GO" id="GO:0012505">
    <property type="term" value="C:endomembrane system"/>
    <property type="evidence" value="ECO:0007669"/>
    <property type="project" value="UniProtKB-ARBA"/>
</dbReference>
<evidence type="ECO:0000256" key="9">
    <source>
        <dbReference type="ARBA" id="ARBA00023121"/>
    </source>
</evidence>
<dbReference type="InterPro" id="IPR035892">
    <property type="entry name" value="C2_domain_sf"/>
</dbReference>
<evidence type="ECO:0000256" key="4">
    <source>
        <dbReference type="ARBA" id="ARBA00022723"/>
    </source>
</evidence>
<dbReference type="Gene3D" id="2.60.40.150">
    <property type="entry name" value="C2 domain"/>
    <property type="match status" value="2"/>
</dbReference>
<keyword evidence="5" id="KW-0677">Repeat</keyword>
<evidence type="ECO:0000256" key="11">
    <source>
        <dbReference type="SAM" id="SignalP"/>
    </source>
</evidence>
<dbReference type="SUPFAM" id="SSF49562">
    <property type="entry name" value="C2 domain (Calcium/lipid-binding domain, CaLB)"/>
    <property type="match status" value="2"/>
</dbReference>
<dbReference type="KEGG" id="ccp:CHC_T00006422001"/>
<dbReference type="Gramene" id="CDF38612">
    <property type="protein sequence ID" value="CDF38612"/>
    <property type="gene ID" value="CHC_T00006422001"/>
</dbReference>
<evidence type="ECO:0000256" key="7">
    <source>
        <dbReference type="ARBA" id="ARBA00022989"/>
    </source>
</evidence>